<protein>
    <submittedName>
        <fullName evidence="2">Uncharacterized protein</fullName>
    </submittedName>
</protein>
<accession>X0B3I3</accession>
<dbReference type="AlphaFoldDB" id="X0B3I3"/>
<dbReference type="Proteomes" id="UP000030663">
    <property type="component" value="Unassembled WGS sequence"/>
</dbReference>
<feature type="compositionally biased region" description="Basic and acidic residues" evidence="1">
    <location>
        <begin position="39"/>
        <end position="53"/>
    </location>
</feature>
<sequence length="252" mass="28453">MESARLLEPILQPCTASGPVSADRAETPARSEYMPCPDANKEASAEARQHRGSAEPAALGRPPPSSPIRIVPQLPTIIDSPALTSPSIATEAPRAKEVSIVRDPLTQLPLRYDSPEAIYSRYVAARSVWYAAQPRGSIKTNQEYRKAKGLPQRYDKRSYEWCLDFKQMSKRCVTQTGSREWTKEEMMAYLDWCSAEDKRVEAQVAREMGDNPLATKRRGMKDIWKSAEKDSREQQALHSVRDKTERCIIVKM</sequence>
<reference evidence="2 3" key="1">
    <citation type="submission" date="2011-11" db="EMBL/GenBank/DDBJ databases">
        <title>The Genome Sequence of Fusarium oxysporum PHW815.</title>
        <authorList>
            <consortium name="The Broad Institute Genome Sequencing Platform"/>
            <person name="Ma L.-J."/>
            <person name="Gale L.R."/>
            <person name="Schwartz D.C."/>
            <person name="Zhou S."/>
            <person name="Corby-Kistler H."/>
            <person name="Young S.K."/>
            <person name="Zeng Q."/>
            <person name="Gargeya S."/>
            <person name="Fitzgerald M."/>
            <person name="Haas B."/>
            <person name="Abouelleil A."/>
            <person name="Alvarado L."/>
            <person name="Arachchi H.M."/>
            <person name="Berlin A."/>
            <person name="Brown A."/>
            <person name="Chapman S.B."/>
            <person name="Chen Z."/>
            <person name="Dunbar C."/>
            <person name="Freedman E."/>
            <person name="Gearin G."/>
            <person name="Goldberg J."/>
            <person name="Griggs A."/>
            <person name="Gujja S."/>
            <person name="Heiman D."/>
            <person name="Howarth C."/>
            <person name="Larson L."/>
            <person name="Lui A."/>
            <person name="MacDonald P.J.P."/>
            <person name="Montmayeur A."/>
            <person name="Murphy C."/>
            <person name="Neiman D."/>
            <person name="Pearson M."/>
            <person name="Priest M."/>
            <person name="Roberts A."/>
            <person name="Saif S."/>
            <person name="Shea T."/>
            <person name="Shenoy N."/>
            <person name="Sisk P."/>
            <person name="Stolte C."/>
            <person name="Sykes S."/>
            <person name="Wortman J."/>
            <person name="Nusbaum C."/>
            <person name="Birren B."/>
        </authorList>
    </citation>
    <scope>NUCLEOTIDE SEQUENCE [LARGE SCALE GENOMIC DNA]</scope>
    <source>
        <strain evidence="2 3">54005</strain>
    </source>
</reference>
<dbReference type="OrthoDB" id="5105377at2759"/>
<keyword evidence="3" id="KW-1185">Reference proteome</keyword>
<gene>
    <name evidence="2" type="ORF">FOQG_18953</name>
</gene>
<evidence type="ECO:0000256" key="1">
    <source>
        <dbReference type="SAM" id="MobiDB-lite"/>
    </source>
</evidence>
<dbReference type="EMBL" id="JH658736">
    <property type="protein sequence ID" value="EXK76301.1"/>
    <property type="molecule type" value="Genomic_DNA"/>
</dbReference>
<organism evidence="2 3">
    <name type="scientific">Fusarium oxysporum f. sp. raphani 54005</name>
    <dbReference type="NCBI Taxonomy" id="1089458"/>
    <lineage>
        <taxon>Eukaryota</taxon>
        <taxon>Fungi</taxon>
        <taxon>Dikarya</taxon>
        <taxon>Ascomycota</taxon>
        <taxon>Pezizomycotina</taxon>
        <taxon>Sordariomycetes</taxon>
        <taxon>Hypocreomycetidae</taxon>
        <taxon>Hypocreales</taxon>
        <taxon>Nectriaceae</taxon>
        <taxon>Fusarium</taxon>
        <taxon>Fusarium oxysporum species complex</taxon>
    </lineage>
</organism>
<evidence type="ECO:0000313" key="2">
    <source>
        <dbReference type="EMBL" id="EXK76301.1"/>
    </source>
</evidence>
<evidence type="ECO:0000313" key="3">
    <source>
        <dbReference type="Proteomes" id="UP000030663"/>
    </source>
</evidence>
<dbReference type="HOGENOM" id="CLU_1062034_0_0_1"/>
<name>X0B3I3_FUSOX</name>
<proteinExistence type="predicted"/>
<feature type="region of interest" description="Disordered" evidence="1">
    <location>
        <begin position="1"/>
        <end position="66"/>
    </location>
</feature>